<dbReference type="Gene3D" id="3.40.50.1110">
    <property type="entry name" value="SGNH hydrolase"/>
    <property type="match status" value="2"/>
</dbReference>
<dbReference type="InterPro" id="IPR036514">
    <property type="entry name" value="SGNH_hydro_sf"/>
</dbReference>
<proteinExistence type="predicted"/>
<name>A0A8H5LTV4_9AGAR</name>
<evidence type="ECO:0000313" key="3">
    <source>
        <dbReference type="Proteomes" id="UP000559256"/>
    </source>
</evidence>
<keyword evidence="1" id="KW-0378">Hydrolase</keyword>
<dbReference type="EMBL" id="JAACJM010000013">
    <property type="protein sequence ID" value="KAF5369352.1"/>
    <property type="molecule type" value="Genomic_DNA"/>
</dbReference>
<dbReference type="PANTHER" id="PTHR45648">
    <property type="entry name" value="GDSL LIPASE/ACYLHYDROLASE FAMILY PROTEIN (AFU_ORTHOLOGUE AFUA_4G14700)"/>
    <property type="match status" value="1"/>
</dbReference>
<evidence type="ECO:0000313" key="2">
    <source>
        <dbReference type="EMBL" id="KAF5369352.1"/>
    </source>
</evidence>
<organism evidence="2 3">
    <name type="scientific">Tetrapyrgos nigripes</name>
    <dbReference type="NCBI Taxonomy" id="182062"/>
    <lineage>
        <taxon>Eukaryota</taxon>
        <taxon>Fungi</taxon>
        <taxon>Dikarya</taxon>
        <taxon>Basidiomycota</taxon>
        <taxon>Agaricomycotina</taxon>
        <taxon>Agaricomycetes</taxon>
        <taxon>Agaricomycetidae</taxon>
        <taxon>Agaricales</taxon>
        <taxon>Marasmiineae</taxon>
        <taxon>Marasmiaceae</taxon>
        <taxon>Tetrapyrgos</taxon>
    </lineage>
</organism>
<gene>
    <name evidence="2" type="ORF">D9758_002760</name>
</gene>
<evidence type="ECO:0008006" key="4">
    <source>
        <dbReference type="Google" id="ProtNLM"/>
    </source>
</evidence>
<evidence type="ECO:0000256" key="1">
    <source>
        <dbReference type="ARBA" id="ARBA00022801"/>
    </source>
</evidence>
<reference evidence="2 3" key="1">
    <citation type="journal article" date="2020" name="ISME J.">
        <title>Uncovering the hidden diversity of litter-decomposition mechanisms in mushroom-forming fungi.</title>
        <authorList>
            <person name="Floudas D."/>
            <person name="Bentzer J."/>
            <person name="Ahren D."/>
            <person name="Johansson T."/>
            <person name="Persson P."/>
            <person name="Tunlid A."/>
        </authorList>
    </citation>
    <scope>NUCLEOTIDE SEQUENCE [LARGE SCALE GENOMIC DNA]</scope>
    <source>
        <strain evidence="2 3">CBS 291.85</strain>
    </source>
</reference>
<comment type="caution">
    <text evidence="2">The sequence shown here is derived from an EMBL/GenBank/DDBJ whole genome shotgun (WGS) entry which is preliminary data.</text>
</comment>
<dbReference type="PANTHER" id="PTHR45648:SF85">
    <property type="entry name" value="A, PUTATIVE (AFU_ORTHOLOGUE AFUA_2G10760)-RELATED"/>
    <property type="match status" value="1"/>
</dbReference>
<accession>A0A8H5LTV4</accession>
<dbReference type="InterPro" id="IPR051058">
    <property type="entry name" value="GDSL_Est/Lipase"/>
</dbReference>
<dbReference type="AlphaFoldDB" id="A0A8H5LTV4"/>
<dbReference type="InterPro" id="IPR001087">
    <property type="entry name" value="GDSL"/>
</dbReference>
<dbReference type="OrthoDB" id="1600564at2759"/>
<dbReference type="Pfam" id="PF00657">
    <property type="entry name" value="Lipase_GDSL"/>
    <property type="match status" value="1"/>
</dbReference>
<keyword evidence="3" id="KW-1185">Reference proteome</keyword>
<dbReference type="GO" id="GO:0016788">
    <property type="term" value="F:hydrolase activity, acting on ester bonds"/>
    <property type="evidence" value="ECO:0007669"/>
    <property type="project" value="InterPro"/>
</dbReference>
<protein>
    <recommendedName>
        <fullName evidence="4">Carbohydrate esterase family 16 protein</fullName>
    </recommendedName>
</protein>
<sequence>MSMPSEIRTHFWGAQRAFPISGNALDLAFTPQALLSEEIIPRNAQIGYALSPFYFIFQIMFPLNQRFFHSRVQLEFLTGCFEGLPRNCDRQLWDFAYAGANIDVALLPRHRADVTSLVEQVQQWASFASSVIPHPSGETMTAWWIGINDTSDTVSNSSITDINAFWEKEMTSYFKAVQQAFDNGLTTHLFLNVPPEDRAPGTLGNPTKVQTMKDHIALFNQVLANHIANFTSANPDATVMTFDANAWFNSVLDDPASFGFNNVTGFCTCADPAGFFWFNSGHPTERVHRLLAEAIEARLISASVSDRVVHRNIDAALLPRHHNETISLVEQVQQWASFASSVIPHPSGETMAAWWIGINDTGDTLSNSSITDFEAFWETEMTSYFKAVQLAFDNGLTTHLFLNVPPEDRAPGTLGNPTKVQTMKDHIALFNQVLANHIANFTSANPDATVMTFDANAWFNSVLDDPASFGFTNVTGFCTCADPAGFFWFNSGHPTERVHRLLAEAIEAQLVNASASEKVVKIS</sequence>
<dbReference type="CDD" id="cd01846">
    <property type="entry name" value="fatty_acyltransferase_like"/>
    <property type="match status" value="1"/>
</dbReference>
<dbReference type="Proteomes" id="UP000559256">
    <property type="component" value="Unassembled WGS sequence"/>
</dbReference>